<evidence type="ECO:0000256" key="2">
    <source>
        <dbReference type="ARBA" id="ARBA00008917"/>
    </source>
</evidence>
<evidence type="ECO:0000313" key="8">
    <source>
        <dbReference type="EMBL" id="KAB5590294.1"/>
    </source>
</evidence>
<dbReference type="Proteomes" id="UP000383932">
    <property type="component" value="Unassembled WGS sequence"/>
</dbReference>
<dbReference type="Pfam" id="PF04511">
    <property type="entry name" value="DER1"/>
    <property type="match status" value="1"/>
</dbReference>
<evidence type="ECO:0000256" key="5">
    <source>
        <dbReference type="ARBA" id="ARBA00022989"/>
    </source>
</evidence>
<keyword evidence="6" id="KW-0472">Membrane</keyword>
<accession>A0A5N5QF57</accession>
<evidence type="ECO:0000256" key="7">
    <source>
        <dbReference type="RuleBase" id="RU363059"/>
    </source>
</evidence>
<dbReference type="OrthoDB" id="1716531at2759"/>
<dbReference type="GO" id="GO:0005789">
    <property type="term" value="C:endoplasmic reticulum membrane"/>
    <property type="evidence" value="ECO:0007669"/>
    <property type="project" value="UniProtKB-SubCell"/>
</dbReference>
<gene>
    <name evidence="8" type="ORF">CTheo_6256</name>
</gene>
<protein>
    <recommendedName>
        <fullName evidence="7">Derlin</fullName>
    </recommendedName>
</protein>
<dbReference type="AlphaFoldDB" id="A0A5N5QF57"/>
<keyword evidence="4 7" id="KW-0256">Endoplasmic reticulum</keyword>
<comment type="subcellular location">
    <subcellularLocation>
        <location evidence="1 7">Endoplasmic reticulum membrane</location>
        <topology evidence="1 7">Multi-pass membrane protein</topology>
    </subcellularLocation>
</comment>
<evidence type="ECO:0000256" key="4">
    <source>
        <dbReference type="ARBA" id="ARBA00022824"/>
    </source>
</evidence>
<evidence type="ECO:0000256" key="1">
    <source>
        <dbReference type="ARBA" id="ARBA00004477"/>
    </source>
</evidence>
<evidence type="ECO:0000256" key="3">
    <source>
        <dbReference type="ARBA" id="ARBA00022692"/>
    </source>
</evidence>
<keyword evidence="5" id="KW-1133">Transmembrane helix</keyword>
<comment type="function">
    <text evidence="7">May be involved in the degradation of misfolded endoplasmic reticulum (ER) luminal proteins.</text>
</comment>
<reference evidence="8 9" key="1">
    <citation type="journal article" date="2019" name="Fungal Biol. Biotechnol.">
        <title>Draft genome sequence of fastidious pathogen Ceratobasidium theobromae, which causes vascular-streak dieback in Theobroma cacao.</title>
        <authorList>
            <person name="Ali S.S."/>
            <person name="Asman A."/>
            <person name="Shao J."/>
            <person name="Firmansyah A.P."/>
            <person name="Susilo A.W."/>
            <person name="Rosmana A."/>
            <person name="McMahon P."/>
            <person name="Junaid M."/>
            <person name="Guest D."/>
            <person name="Kheng T.Y."/>
            <person name="Meinhardt L.W."/>
            <person name="Bailey B.A."/>
        </authorList>
    </citation>
    <scope>NUCLEOTIDE SEQUENCE [LARGE SCALE GENOMIC DNA]</scope>
    <source>
        <strain evidence="8 9">CT2</strain>
    </source>
</reference>
<sequence length="133" mass="14805">MENIPGELRKIPPVTKFLLVSVLAVSIPAMLHLLPGASVVFDPRAVVHEGQVTFILRHGVTVAQTHNLIASSELFLFILNILLLYHVSNDLEDQLFDGHSADYAWQMFLSVVVIMNGHTFSPVDALFELLELM</sequence>
<evidence type="ECO:0000313" key="9">
    <source>
        <dbReference type="Proteomes" id="UP000383932"/>
    </source>
</evidence>
<dbReference type="InterPro" id="IPR007599">
    <property type="entry name" value="DER1"/>
</dbReference>
<proteinExistence type="inferred from homology"/>
<dbReference type="GO" id="GO:0006950">
    <property type="term" value="P:response to stress"/>
    <property type="evidence" value="ECO:0007669"/>
    <property type="project" value="UniProtKB-ARBA"/>
</dbReference>
<comment type="similarity">
    <text evidence="2 7">Belongs to the derlin family.</text>
</comment>
<dbReference type="PANTHER" id="PTHR11009">
    <property type="entry name" value="DER1-LIKE PROTEIN, DERLIN"/>
    <property type="match status" value="1"/>
</dbReference>
<evidence type="ECO:0000256" key="6">
    <source>
        <dbReference type="ARBA" id="ARBA00023136"/>
    </source>
</evidence>
<keyword evidence="9" id="KW-1185">Reference proteome</keyword>
<comment type="caution">
    <text evidence="8">The sequence shown here is derived from an EMBL/GenBank/DDBJ whole genome shotgun (WGS) entry which is preliminary data.</text>
</comment>
<name>A0A5N5QF57_9AGAM</name>
<keyword evidence="3" id="KW-0812">Transmembrane</keyword>
<organism evidence="8 9">
    <name type="scientific">Ceratobasidium theobromae</name>
    <dbReference type="NCBI Taxonomy" id="1582974"/>
    <lineage>
        <taxon>Eukaryota</taxon>
        <taxon>Fungi</taxon>
        <taxon>Dikarya</taxon>
        <taxon>Basidiomycota</taxon>
        <taxon>Agaricomycotina</taxon>
        <taxon>Agaricomycetes</taxon>
        <taxon>Cantharellales</taxon>
        <taxon>Ceratobasidiaceae</taxon>
        <taxon>Ceratobasidium</taxon>
    </lineage>
</organism>
<dbReference type="EMBL" id="SSOP01000180">
    <property type="protein sequence ID" value="KAB5590294.1"/>
    <property type="molecule type" value="Genomic_DNA"/>
</dbReference>